<keyword evidence="12" id="KW-1185">Reference proteome</keyword>
<dbReference type="PANTHER" id="PTHR24421">
    <property type="entry name" value="NITRATE/NITRITE SENSOR PROTEIN NARX-RELATED"/>
    <property type="match status" value="1"/>
</dbReference>
<dbReference type="InterPro" id="IPR003594">
    <property type="entry name" value="HATPase_dom"/>
</dbReference>
<reference evidence="11 12" key="1">
    <citation type="journal article" date="2013" name="Int. J. Syst. Evol. Microbiol.">
        <title>Kordia antarctica sp. nov., isolated from Antarctic seawater.</title>
        <authorList>
            <person name="Baek K."/>
            <person name="Choi A."/>
            <person name="Kang I."/>
            <person name="Lee K."/>
            <person name="Cho J.C."/>
        </authorList>
    </citation>
    <scope>NUCLEOTIDE SEQUENCE [LARGE SCALE GENOMIC DNA]</scope>
    <source>
        <strain evidence="11 12">IMCC3317</strain>
    </source>
</reference>
<keyword evidence="9" id="KW-0812">Transmembrane</keyword>
<dbReference type="SUPFAM" id="SSF55874">
    <property type="entry name" value="ATPase domain of HSP90 chaperone/DNA topoisomerase II/histidine kinase"/>
    <property type="match status" value="1"/>
</dbReference>
<evidence type="ECO:0000256" key="2">
    <source>
        <dbReference type="ARBA" id="ARBA00012438"/>
    </source>
</evidence>
<dbReference type="AlphaFoldDB" id="A0A7L4ZDD6"/>
<dbReference type="Pfam" id="PF02518">
    <property type="entry name" value="HATPase_c"/>
    <property type="match status" value="1"/>
</dbReference>
<dbReference type="Gene3D" id="3.30.565.10">
    <property type="entry name" value="Histidine kinase-like ATPase, C-terminal domain"/>
    <property type="match status" value="1"/>
</dbReference>
<evidence type="ECO:0000256" key="8">
    <source>
        <dbReference type="ARBA" id="ARBA00023012"/>
    </source>
</evidence>
<name>A0A7L4ZDD6_9FLAO</name>
<evidence type="ECO:0000256" key="3">
    <source>
        <dbReference type="ARBA" id="ARBA00022553"/>
    </source>
</evidence>
<comment type="catalytic activity">
    <reaction evidence="1">
        <text>ATP + protein L-histidine = ADP + protein N-phospho-L-histidine.</text>
        <dbReference type="EC" id="2.7.13.3"/>
    </reaction>
</comment>
<keyword evidence="9" id="KW-1133">Transmembrane helix</keyword>
<dbReference type="EC" id="2.7.13.3" evidence="2"/>
<evidence type="ECO:0000256" key="6">
    <source>
        <dbReference type="ARBA" id="ARBA00022777"/>
    </source>
</evidence>
<evidence type="ECO:0000256" key="9">
    <source>
        <dbReference type="SAM" id="Phobius"/>
    </source>
</evidence>
<keyword evidence="8" id="KW-0902">Two-component regulatory system</keyword>
<dbReference type="OrthoDB" id="9760839at2"/>
<dbReference type="InterPro" id="IPR036890">
    <property type="entry name" value="HATPase_C_sf"/>
</dbReference>
<organism evidence="11 12">
    <name type="scientific">Kordia antarctica</name>
    <dbReference type="NCBI Taxonomy" id="1218801"/>
    <lineage>
        <taxon>Bacteria</taxon>
        <taxon>Pseudomonadati</taxon>
        <taxon>Bacteroidota</taxon>
        <taxon>Flavobacteriia</taxon>
        <taxon>Flavobacteriales</taxon>
        <taxon>Flavobacteriaceae</taxon>
        <taxon>Kordia</taxon>
    </lineage>
</organism>
<feature type="transmembrane region" description="Helical" evidence="9">
    <location>
        <begin position="12"/>
        <end position="34"/>
    </location>
</feature>
<dbReference type="GO" id="GO:0046983">
    <property type="term" value="F:protein dimerization activity"/>
    <property type="evidence" value="ECO:0007669"/>
    <property type="project" value="InterPro"/>
</dbReference>
<keyword evidence="6 11" id="KW-0418">Kinase</keyword>
<dbReference type="Proteomes" id="UP000464657">
    <property type="component" value="Chromosome"/>
</dbReference>
<evidence type="ECO:0000256" key="5">
    <source>
        <dbReference type="ARBA" id="ARBA00022741"/>
    </source>
</evidence>
<evidence type="ECO:0000256" key="7">
    <source>
        <dbReference type="ARBA" id="ARBA00022840"/>
    </source>
</evidence>
<accession>A0A7L4ZDD6</accession>
<protein>
    <recommendedName>
        <fullName evidence="2">histidine kinase</fullName>
        <ecNumber evidence="2">2.7.13.3</ecNumber>
    </recommendedName>
</protein>
<keyword evidence="5" id="KW-0547">Nucleotide-binding</keyword>
<keyword evidence="3" id="KW-0597">Phosphoprotein</keyword>
<dbReference type="RefSeq" id="WP_160127627.1">
    <property type="nucleotide sequence ID" value="NZ_CP019288.1"/>
</dbReference>
<dbReference type="GO" id="GO:0016020">
    <property type="term" value="C:membrane"/>
    <property type="evidence" value="ECO:0007669"/>
    <property type="project" value="InterPro"/>
</dbReference>
<dbReference type="InterPro" id="IPR050482">
    <property type="entry name" value="Sensor_HK_TwoCompSys"/>
</dbReference>
<dbReference type="InterPro" id="IPR005467">
    <property type="entry name" value="His_kinase_dom"/>
</dbReference>
<dbReference type="Pfam" id="PF07730">
    <property type="entry name" value="HisKA_3"/>
    <property type="match status" value="1"/>
</dbReference>
<feature type="domain" description="Histidine kinase" evidence="10">
    <location>
        <begin position="74"/>
        <end position="263"/>
    </location>
</feature>
<keyword evidence="7" id="KW-0067">ATP-binding</keyword>
<evidence type="ECO:0000256" key="4">
    <source>
        <dbReference type="ARBA" id="ARBA00022679"/>
    </source>
</evidence>
<gene>
    <name evidence="11" type="primary">nreB_1</name>
    <name evidence="11" type="ORF">IMCC3317_01820</name>
</gene>
<keyword evidence="9" id="KW-0472">Membrane</keyword>
<proteinExistence type="predicted"/>
<evidence type="ECO:0000313" key="11">
    <source>
        <dbReference type="EMBL" id="QHI34838.1"/>
    </source>
</evidence>
<dbReference type="PROSITE" id="PS50109">
    <property type="entry name" value="HIS_KIN"/>
    <property type="match status" value="1"/>
</dbReference>
<keyword evidence="4 11" id="KW-0808">Transferase</keyword>
<sequence>MVDQTQEGTSLILFIGMLGMFFLAIAIVGFVLIYKRRLLKQQMKLQEQQIAHQQQLLNSAIKIQDEERKRFAADLHDEIGGGISTILLQVSKLKKEQAENIFVNNQSDEIKKQLNNLLKKVREISYNIMPPTLEDFGLNEALSDLCFTIAEAGIITVNYNWNGSENRLNFSSELALYRIIKETLVNVVKHAKATKVSVSIENTTKCFKLLVSDNGKGFNTKTIKKGAGLRNIKDRALILGAEFSISSETTNGTTIRLQLNKQKNDTNSIS</sequence>
<dbReference type="PANTHER" id="PTHR24421:SF10">
    <property type="entry name" value="NITRATE_NITRITE SENSOR PROTEIN NARQ"/>
    <property type="match status" value="1"/>
</dbReference>
<dbReference type="KEGG" id="kan:IMCC3317_01820"/>
<evidence type="ECO:0000256" key="1">
    <source>
        <dbReference type="ARBA" id="ARBA00000085"/>
    </source>
</evidence>
<dbReference type="GO" id="GO:0000155">
    <property type="term" value="F:phosphorelay sensor kinase activity"/>
    <property type="evidence" value="ECO:0007669"/>
    <property type="project" value="InterPro"/>
</dbReference>
<evidence type="ECO:0000259" key="10">
    <source>
        <dbReference type="PROSITE" id="PS50109"/>
    </source>
</evidence>
<dbReference type="Gene3D" id="1.20.5.1930">
    <property type="match status" value="1"/>
</dbReference>
<dbReference type="GO" id="GO:0005524">
    <property type="term" value="F:ATP binding"/>
    <property type="evidence" value="ECO:0007669"/>
    <property type="project" value="UniProtKB-KW"/>
</dbReference>
<dbReference type="CDD" id="cd16917">
    <property type="entry name" value="HATPase_UhpB-NarQ-NarX-like"/>
    <property type="match status" value="1"/>
</dbReference>
<evidence type="ECO:0000313" key="12">
    <source>
        <dbReference type="Proteomes" id="UP000464657"/>
    </source>
</evidence>
<dbReference type="EMBL" id="CP019288">
    <property type="protein sequence ID" value="QHI34838.1"/>
    <property type="molecule type" value="Genomic_DNA"/>
</dbReference>
<dbReference type="InterPro" id="IPR011712">
    <property type="entry name" value="Sig_transdc_His_kin_sub3_dim/P"/>
</dbReference>